<evidence type="ECO:0000313" key="2">
    <source>
        <dbReference type="EMBL" id="PNR97491.1"/>
    </source>
</evidence>
<evidence type="ECO:0000313" key="3">
    <source>
        <dbReference type="Proteomes" id="UP000236199"/>
    </source>
</evidence>
<dbReference type="InterPro" id="IPR001029">
    <property type="entry name" value="Flagellin_N"/>
</dbReference>
<proteinExistence type="predicted"/>
<dbReference type="Gene3D" id="1.20.1330.10">
    <property type="entry name" value="f41 fragment of flagellin, N-terminal domain"/>
    <property type="match status" value="1"/>
</dbReference>
<gene>
    <name evidence="2" type="ORF">X928_09585</name>
</gene>
<evidence type="ECO:0000259" key="1">
    <source>
        <dbReference type="Pfam" id="PF00669"/>
    </source>
</evidence>
<reference evidence="2 3" key="1">
    <citation type="submission" date="2013-12" db="EMBL/GenBank/DDBJ databases">
        <title>Comparative genomics of Petrotoga isolates.</title>
        <authorList>
            <person name="Nesbo C.L."/>
            <person name="Charchuk R."/>
            <person name="Chow K."/>
        </authorList>
    </citation>
    <scope>NUCLEOTIDE SEQUENCE [LARGE SCALE GENOMIC DNA]</scope>
    <source>
        <strain evidence="2 3">DSM 10691</strain>
    </source>
</reference>
<dbReference type="PANTHER" id="PTHR42792:SF1">
    <property type="entry name" value="FLAGELLAR HOOK-ASSOCIATED PROTEIN 3"/>
    <property type="match status" value="1"/>
</dbReference>
<dbReference type="InterPro" id="IPR013384">
    <property type="entry name" value="Flagell_FlgL"/>
</dbReference>
<dbReference type="NCBIfam" id="TIGR02550">
    <property type="entry name" value="flagell_flgL"/>
    <property type="match status" value="1"/>
</dbReference>
<sequence length="298" mass="32956">MRITENLLSSRTLNDIQDVLRKYSDLNSQLTSGKKVRYPSDNASVATRISNLDSRLREIERYKTNVETAQNYVNMYDTALQEVSSIYLRIKELAVRGAHDTLTNDDRVAITEELNKINTQLVSIANTEISGNYVFGGAKNNQKVVEIDSSGNFKIKVPPQANIRQKISIGGQEIEYGKTVYDVFVTDSGASVFGIVKRLSDAIESGDNTSIQNELGNIEEIQGKSLKNLAEVGATQRVLEMTSNRMEDFNTFSTEFLSNEADADMAQVVMELATQQNVLQAALKAAGNIIPPTLADFL</sequence>
<dbReference type="GO" id="GO:0009424">
    <property type="term" value="C:bacterial-type flagellum hook"/>
    <property type="evidence" value="ECO:0007669"/>
    <property type="project" value="InterPro"/>
</dbReference>
<comment type="caution">
    <text evidence="2">The sequence shown here is derived from an EMBL/GenBank/DDBJ whole genome shotgun (WGS) entry which is preliminary data.</text>
</comment>
<protein>
    <recommendedName>
        <fullName evidence="1">Flagellin N-terminal domain-containing protein</fullName>
    </recommendedName>
</protein>
<dbReference type="EMBL" id="AZRM01000063">
    <property type="protein sequence ID" value="PNR97491.1"/>
    <property type="molecule type" value="Genomic_DNA"/>
</dbReference>
<dbReference type="GO" id="GO:0071973">
    <property type="term" value="P:bacterial-type flagellum-dependent cell motility"/>
    <property type="evidence" value="ECO:0007669"/>
    <property type="project" value="InterPro"/>
</dbReference>
<organism evidence="2 3">
    <name type="scientific">Petrotoga miotherma DSM 10691</name>
    <dbReference type="NCBI Taxonomy" id="1434326"/>
    <lineage>
        <taxon>Bacteria</taxon>
        <taxon>Thermotogati</taxon>
        <taxon>Thermotogota</taxon>
        <taxon>Thermotogae</taxon>
        <taxon>Petrotogales</taxon>
        <taxon>Petrotogaceae</taxon>
        <taxon>Petrotoga</taxon>
    </lineage>
</organism>
<dbReference type="InterPro" id="IPR001492">
    <property type="entry name" value="Flagellin"/>
</dbReference>
<name>A0A2K1P3Z7_9BACT</name>
<accession>A0A2K1P3Z7</accession>
<dbReference type="Proteomes" id="UP000236199">
    <property type="component" value="Unassembled WGS sequence"/>
</dbReference>
<dbReference type="SUPFAM" id="SSF64518">
    <property type="entry name" value="Phase 1 flagellin"/>
    <property type="match status" value="1"/>
</dbReference>
<dbReference type="Pfam" id="PF00669">
    <property type="entry name" value="Flagellin_N"/>
    <property type="match status" value="1"/>
</dbReference>
<dbReference type="RefSeq" id="WP_103079473.1">
    <property type="nucleotide sequence ID" value="NZ_AZRM01000063.1"/>
</dbReference>
<dbReference type="OrthoDB" id="9758307at2"/>
<dbReference type="GO" id="GO:0005198">
    <property type="term" value="F:structural molecule activity"/>
    <property type="evidence" value="ECO:0007669"/>
    <property type="project" value="InterPro"/>
</dbReference>
<keyword evidence="3" id="KW-1185">Reference proteome</keyword>
<dbReference type="AlphaFoldDB" id="A0A2K1P3Z7"/>
<dbReference type="PANTHER" id="PTHR42792">
    <property type="entry name" value="FLAGELLIN"/>
    <property type="match status" value="1"/>
</dbReference>
<feature type="domain" description="Flagellin N-terminal" evidence="1">
    <location>
        <begin position="3"/>
        <end position="138"/>
    </location>
</feature>